<name>A0A7J6E338_CANSA</name>
<dbReference type="AlphaFoldDB" id="A0A7J6E338"/>
<reference evidence="1 2" key="1">
    <citation type="journal article" date="2020" name="bioRxiv">
        <title>Sequence and annotation of 42 cannabis genomes reveals extensive copy number variation in cannabinoid synthesis and pathogen resistance genes.</title>
        <authorList>
            <person name="Mckernan K.J."/>
            <person name="Helbert Y."/>
            <person name="Kane L.T."/>
            <person name="Ebling H."/>
            <person name="Zhang L."/>
            <person name="Liu B."/>
            <person name="Eaton Z."/>
            <person name="Mclaughlin S."/>
            <person name="Kingan S."/>
            <person name="Baybayan P."/>
            <person name="Concepcion G."/>
            <person name="Jordan M."/>
            <person name="Riva A."/>
            <person name="Barbazuk W."/>
            <person name="Harkins T."/>
        </authorList>
    </citation>
    <scope>NUCLEOTIDE SEQUENCE [LARGE SCALE GENOMIC DNA]</scope>
    <source>
        <strain evidence="2">cv. Jamaican Lion 4</strain>
        <tissue evidence="1">Leaf</tissue>
    </source>
</reference>
<dbReference type="EMBL" id="JAATIQ010000522">
    <property type="protein sequence ID" value="KAF4352726.1"/>
    <property type="molecule type" value="Genomic_DNA"/>
</dbReference>
<keyword evidence="2" id="KW-1185">Reference proteome</keyword>
<sequence length="141" mass="15890">MYGTIIFFKRVPKYAYSWTNLTSALHLKNCGKNNQIPVNVTNPTVNILDITLETTKVPKIAGIGAHFRPTSGDTRFKVGSYIVGRNIRLIMRFHLHPQKSCSEVERYGSWNCGSSSSLTRARAKVAAKAKMVSRRRYIKGQ</sequence>
<dbReference type="Proteomes" id="UP000583929">
    <property type="component" value="Unassembled WGS sequence"/>
</dbReference>
<organism evidence="1 2">
    <name type="scientific">Cannabis sativa</name>
    <name type="common">Hemp</name>
    <name type="synonym">Marijuana</name>
    <dbReference type="NCBI Taxonomy" id="3483"/>
    <lineage>
        <taxon>Eukaryota</taxon>
        <taxon>Viridiplantae</taxon>
        <taxon>Streptophyta</taxon>
        <taxon>Embryophyta</taxon>
        <taxon>Tracheophyta</taxon>
        <taxon>Spermatophyta</taxon>
        <taxon>Magnoliopsida</taxon>
        <taxon>eudicotyledons</taxon>
        <taxon>Gunneridae</taxon>
        <taxon>Pentapetalae</taxon>
        <taxon>rosids</taxon>
        <taxon>fabids</taxon>
        <taxon>Rosales</taxon>
        <taxon>Cannabaceae</taxon>
        <taxon>Cannabis</taxon>
    </lineage>
</organism>
<gene>
    <name evidence="1" type="ORF">G4B88_009800</name>
</gene>
<evidence type="ECO:0000313" key="2">
    <source>
        <dbReference type="Proteomes" id="UP000583929"/>
    </source>
</evidence>
<accession>A0A7J6E338</accession>
<proteinExistence type="predicted"/>
<comment type="caution">
    <text evidence="1">The sequence shown here is derived from an EMBL/GenBank/DDBJ whole genome shotgun (WGS) entry which is preliminary data.</text>
</comment>
<protein>
    <submittedName>
        <fullName evidence="1">Uncharacterized protein</fullName>
    </submittedName>
</protein>
<evidence type="ECO:0000313" key="1">
    <source>
        <dbReference type="EMBL" id="KAF4352726.1"/>
    </source>
</evidence>